<sequence length="240" mass="28189">MKKLSDFLIRLKPYRRLNKIFWMSFTLICLFVFQMLMLIFSSVVIHKNSGFYYWFRGFHSLLVDSWQEPNSARGFIFASTIIGTIPSVAMIPFLYFIFMNWLILEKLSDKFISVPKDKYKFWSTYIHFTSLGGVFFILFGCMSYLGNGSILPHKAFYALPNAFSDVFILRIGGISAFLYYGVGCVFLLIMIFWNIGIIIKYIFVKISAWLEKMKELRMIKKEEKLSLKSQKIESKNNKTK</sequence>
<feature type="transmembrane region" description="Helical" evidence="1">
    <location>
        <begin position="20"/>
        <end position="45"/>
    </location>
</feature>
<accession>A0A222ENI1</accession>
<dbReference type="KEGG" id="scou:SCORR_v1c02850"/>
<keyword evidence="1" id="KW-0812">Transmembrane</keyword>
<proteinExistence type="predicted"/>
<dbReference type="AlphaFoldDB" id="A0A222ENI1"/>
<evidence type="ECO:0000256" key="1">
    <source>
        <dbReference type="SAM" id="Phobius"/>
    </source>
</evidence>
<keyword evidence="3" id="KW-1185">Reference proteome</keyword>
<protein>
    <submittedName>
        <fullName evidence="2">Uncharacterized protein</fullName>
    </submittedName>
</protein>
<feature type="transmembrane region" description="Helical" evidence="1">
    <location>
        <begin position="177"/>
        <end position="203"/>
    </location>
</feature>
<dbReference type="Proteomes" id="UP000203229">
    <property type="component" value="Chromosome"/>
</dbReference>
<keyword evidence="1" id="KW-1133">Transmembrane helix</keyword>
<organism evidence="2 3">
    <name type="scientific">Spiroplasma corruscae</name>
    <dbReference type="NCBI Taxonomy" id="216934"/>
    <lineage>
        <taxon>Bacteria</taxon>
        <taxon>Bacillati</taxon>
        <taxon>Mycoplasmatota</taxon>
        <taxon>Mollicutes</taxon>
        <taxon>Entomoplasmatales</taxon>
        <taxon>Spiroplasmataceae</taxon>
        <taxon>Spiroplasma</taxon>
    </lineage>
</organism>
<dbReference type="OrthoDB" id="389038at2"/>
<dbReference type="EMBL" id="CP022535">
    <property type="protein sequence ID" value="ASP28059.1"/>
    <property type="molecule type" value="Genomic_DNA"/>
</dbReference>
<keyword evidence="1" id="KW-0472">Membrane</keyword>
<name>A0A222ENI1_9MOLU</name>
<gene>
    <name evidence="2" type="ORF">SCORR_v1c02850</name>
</gene>
<evidence type="ECO:0000313" key="2">
    <source>
        <dbReference type="EMBL" id="ASP28059.1"/>
    </source>
</evidence>
<evidence type="ECO:0000313" key="3">
    <source>
        <dbReference type="Proteomes" id="UP000203229"/>
    </source>
</evidence>
<dbReference type="RefSeq" id="WP_094048451.1">
    <property type="nucleotide sequence ID" value="NZ_CP022535.1"/>
</dbReference>
<feature type="transmembrane region" description="Helical" evidence="1">
    <location>
        <begin position="75"/>
        <end position="104"/>
    </location>
</feature>
<feature type="transmembrane region" description="Helical" evidence="1">
    <location>
        <begin position="125"/>
        <end position="145"/>
    </location>
</feature>
<reference evidence="2 3" key="1">
    <citation type="submission" date="2017-07" db="EMBL/GenBank/DDBJ databases">
        <title>Complete genome sequence of Spiroplasma corruscae EC-1 (DSM 19793).</title>
        <authorList>
            <person name="Tsai Y.-M."/>
            <person name="Lo W.-S."/>
            <person name="Kuo C.-H."/>
        </authorList>
    </citation>
    <scope>NUCLEOTIDE SEQUENCE [LARGE SCALE GENOMIC DNA]</scope>
    <source>
        <strain evidence="2 3">EC-1</strain>
    </source>
</reference>